<evidence type="ECO:0000313" key="12">
    <source>
        <dbReference type="EMBL" id="SCU80648.1"/>
    </source>
</evidence>
<dbReference type="GO" id="GO:0031965">
    <property type="term" value="C:nuclear membrane"/>
    <property type="evidence" value="ECO:0007669"/>
    <property type="project" value="UniProtKB-SubCell"/>
</dbReference>
<comment type="function">
    <text evidence="1 11">Component of the spindle pole body (SPB) required for insertion of the nascent SPB into the nuclear envelope and for the proper execution of spindle pole body (SPB) duplication.</text>
</comment>
<comment type="subcellular location">
    <subcellularLocation>
        <location evidence="11">Cytoplasm</location>
        <location evidence="11">Cytoskeleton</location>
        <location evidence="11">Microtubule organizing center</location>
        <location evidence="11">Spindle pole body</location>
    </subcellularLocation>
    <subcellularLocation>
        <location evidence="11">Nucleus membrane</location>
        <topology evidence="11">Single-pass membrane protein</topology>
    </subcellularLocation>
</comment>
<dbReference type="GO" id="GO:0005816">
    <property type="term" value="C:spindle pole body"/>
    <property type="evidence" value="ECO:0007669"/>
    <property type="project" value="UniProtKB-SubCell"/>
</dbReference>
<dbReference type="GO" id="GO:0071988">
    <property type="term" value="P:protein localization to spindle pole body"/>
    <property type="evidence" value="ECO:0007669"/>
    <property type="project" value="InterPro"/>
</dbReference>
<keyword evidence="13" id="KW-1185">Reference proteome</keyword>
<protein>
    <recommendedName>
        <fullName evidence="3 11">Monopolar spindle protein 2</fullName>
    </recommendedName>
</protein>
<dbReference type="GO" id="GO:0030474">
    <property type="term" value="P:spindle pole body duplication"/>
    <property type="evidence" value="ECO:0007669"/>
    <property type="project" value="InterPro"/>
</dbReference>
<evidence type="ECO:0000256" key="6">
    <source>
        <dbReference type="ARBA" id="ARBA00022989"/>
    </source>
</evidence>
<keyword evidence="9 11" id="KW-0206">Cytoskeleton</keyword>
<dbReference type="Pfam" id="PF17060">
    <property type="entry name" value="MPS2"/>
    <property type="match status" value="1"/>
</dbReference>
<name>A0A1G4IUG3_9SACH</name>
<evidence type="ECO:0000256" key="1">
    <source>
        <dbReference type="ARBA" id="ARBA00003044"/>
    </source>
</evidence>
<gene>
    <name evidence="11" type="primary">MPS2</name>
    <name evidence="12" type="ORF">LAME_0B04060G</name>
</gene>
<feature type="coiled-coil region" evidence="11">
    <location>
        <begin position="183"/>
        <end position="231"/>
    </location>
</feature>
<dbReference type="AlphaFoldDB" id="A0A1G4IUG3"/>
<dbReference type="EMBL" id="LT598478">
    <property type="protein sequence ID" value="SCU80648.1"/>
    <property type="molecule type" value="Genomic_DNA"/>
</dbReference>
<dbReference type="OrthoDB" id="4035046at2759"/>
<organism evidence="12 13">
    <name type="scientific">Lachancea meyersii CBS 8951</name>
    <dbReference type="NCBI Taxonomy" id="1266667"/>
    <lineage>
        <taxon>Eukaryota</taxon>
        <taxon>Fungi</taxon>
        <taxon>Dikarya</taxon>
        <taxon>Ascomycota</taxon>
        <taxon>Saccharomycotina</taxon>
        <taxon>Saccharomycetes</taxon>
        <taxon>Saccharomycetales</taxon>
        <taxon>Saccharomycetaceae</taxon>
        <taxon>Lachancea</taxon>
    </lineage>
</organism>
<keyword evidence="7 11" id="KW-0175">Coiled coil</keyword>
<keyword evidence="8 11" id="KW-0472">Membrane</keyword>
<reference evidence="13" key="1">
    <citation type="submission" date="2016-03" db="EMBL/GenBank/DDBJ databases">
        <authorList>
            <person name="Devillers Hugo."/>
        </authorList>
    </citation>
    <scope>NUCLEOTIDE SEQUENCE [LARGE SCALE GENOMIC DNA]</scope>
</reference>
<evidence type="ECO:0000256" key="5">
    <source>
        <dbReference type="ARBA" id="ARBA00022692"/>
    </source>
</evidence>
<keyword evidence="10 11" id="KW-0539">Nucleus</keyword>
<evidence type="ECO:0000256" key="11">
    <source>
        <dbReference type="RuleBase" id="RU362141"/>
    </source>
</evidence>
<keyword evidence="6 11" id="KW-1133">Transmembrane helix</keyword>
<keyword evidence="4 11" id="KW-0963">Cytoplasm</keyword>
<evidence type="ECO:0000256" key="4">
    <source>
        <dbReference type="ARBA" id="ARBA00022490"/>
    </source>
</evidence>
<dbReference type="InterPro" id="IPR031433">
    <property type="entry name" value="Mps2"/>
</dbReference>
<evidence type="ECO:0000256" key="10">
    <source>
        <dbReference type="ARBA" id="ARBA00023242"/>
    </source>
</evidence>
<evidence type="ECO:0000256" key="9">
    <source>
        <dbReference type="ARBA" id="ARBA00023212"/>
    </source>
</evidence>
<comment type="similarity">
    <text evidence="2 11">Belongs to the MPS2 family.</text>
</comment>
<accession>A0A1G4IUG3</accession>
<evidence type="ECO:0000256" key="2">
    <source>
        <dbReference type="ARBA" id="ARBA00008916"/>
    </source>
</evidence>
<evidence type="ECO:0000313" key="13">
    <source>
        <dbReference type="Proteomes" id="UP000191144"/>
    </source>
</evidence>
<dbReference type="GO" id="GO:0005737">
    <property type="term" value="C:cytoplasm"/>
    <property type="evidence" value="ECO:0007669"/>
    <property type="project" value="UniProtKB-UniRule"/>
</dbReference>
<evidence type="ECO:0000256" key="8">
    <source>
        <dbReference type="ARBA" id="ARBA00023136"/>
    </source>
</evidence>
<sequence>MSDTDKPTNLLLDSVWPSIDVKGTGYIYGKDFPLAVSKMEELLSKGQGISERTSLVSKTGQEILKKFSSDQEFFKVYKEDFAELFNGLLGTSFKTAVQTCTEDKSLDFIRAAREMASFHENEDTPVDSETIRSEVVGLKAQIDELRRQNLEKDRTIAAKDAILFDLQSTGASAPGSPITERGLRNLRTRIANLTEDLQGKDDVIRDKDRELLSLTKKVGEYRDKYQFLEREFQFYKDHGELQKPESTKEATKHEFIISELRRKINDQGDMINAMRAQVGSKQIFLPTTSKTGPESSILDAIPVRKTLKWIAVVVMVVLGANIFLFFVASMKSAFGTDSSSAINPQIQLEWWERMPVFSKIGWFFSEYLEHDWASTSDDEISSNYDKIFGV</sequence>
<dbReference type="Proteomes" id="UP000191144">
    <property type="component" value="Chromosome B"/>
</dbReference>
<proteinExistence type="inferred from homology"/>
<evidence type="ECO:0000256" key="7">
    <source>
        <dbReference type="ARBA" id="ARBA00023054"/>
    </source>
</evidence>
<evidence type="ECO:0000256" key="3">
    <source>
        <dbReference type="ARBA" id="ARBA00015584"/>
    </source>
</evidence>
<keyword evidence="5 11" id="KW-0812">Transmembrane</keyword>
<feature type="transmembrane region" description="Helical" evidence="11">
    <location>
        <begin position="309"/>
        <end position="328"/>
    </location>
</feature>